<dbReference type="RefSeq" id="WP_201631105.1">
    <property type="nucleotide sequence ID" value="NZ_JAEQNB010000001.1"/>
</dbReference>
<dbReference type="InterPro" id="IPR011704">
    <property type="entry name" value="ATPase_dyneun-rel_AAA"/>
</dbReference>
<reference evidence="2 3" key="1">
    <citation type="submission" date="2021-01" db="EMBL/GenBank/DDBJ databases">
        <title>Tumebacillus sp. strain ITR2 16S ribosomal RNA gene Genome sequencing and assembly.</title>
        <authorList>
            <person name="Kang M."/>
        </authorList>
    </citation>
    <scope>NUCLEOTIDE SEQUENCE [LARGE SCALE GENOMIC DNA]</scope>
    <source>
        <strain evidence="2 3">ITR2</strain>
    </source>
</reference>
<evidence type="ECO:0000313" key="2">
    <source>
        <dbReference type="EMBL" id="MBL0385681.1"/>
    </source>
</evidence>
<organism evidence="2 3">
    <name type="scientific">Tumebacillus amylolyticus</name>
    <dbReference type="NCBI Taxonomy" id="2801339"/>
    <lineage>
        <taxon>Bacteria</taxon>
        <taxon>Bacillati</taxon>
        <taxon>Bacillota</taxon>
        <taxon>Bacilli</taxon>
        <taxon>Bacillales</taxon>
        <taxon>Alicyclobacillaceae</taxon>
        <taxon>Tumebacillus</taxon>
    </lineage>
</organism>
<dbReference type="InterPro" id="IPR052934">
    <property type="entry name" value="Methyl-DNA_Rec/Restrict_Enz"/>
</dbReference>
<dbReference type="PANTHER" id="PTHR37291">
    <property type="entry name" value="5-METHYLCYTOSINE-SPECIFIC RESTRICTION ENZYME B"/>
    <property type="match status" value="1"/>
</dbReference>
<accession>A0ABS1J5Y2</accession>
<name>A0ABS1J5Y2_9BACL</name>
<sequence length="441" mass="50630">MSDETQQNYSDSELKLFHRIDKALQRKGQVILYGPPGTGKTYMAKKFVDWKLSKTVIASAIFYLGDKEGHGGIFNENGIGKFNLLNNSRYNFEEKQLVFINEYNDDRILCVGIGEVDSLSLDKNRLTISHVLFLKNKVDISDVYTGKNINFGTVKYYSGKVSDENLQKIKNKLDKSEEWEAISLLQPLCICTFHPSYTYEDFIEGYKPKEMITESENVGVVSFHLESGILKRFVDNMKFSFPRYFIIDELNRGNVPKIFGELITIMEKDKRGEEVLLPYSKKGFFVPNNLNIIGTMNTSDRSIKMMDAALKRRFAFIEVMPDYSLFKTKIDELDLTPGQILQKLNVYLMEKGLGRDKQIGQAYFMQDGKQVTSVEEIRDIFDMDIIPLIQEYCYDDYNDLADIVGAGLVNATEEMINREPFDNVDLTLFINSIRTHFGDGS</sequence>
<proteinExistence type="predicted"/>
<comment type="caution">
    <text evidence="2">The sequence shown here is derived from an EMBL/GenBank/DDBJ whole genome shotgun (WGS) entry which is preliminary data.</text>
</comment>
<feature type="domain" description="ATPase dynein-related AAA" evidence="1">
    <location>
        <begin position="186"/>
        <end position="314"/>
    </location>
</feature>
<dbReference type="Pfam" id="PF07728">
    <property type="entry name" value="AAA_5"/>
    <property type="match status" value="1"/>
</dbReference>
<dbReference type="InterPro" id="IPR027417">
    <property type="entry name" value="P-loop_NTPase"/>
</dbReference>
<dbReference type="Proteomes" id="UP000602284">
    <property type="component" value="Unassembled WGS sequence"/>
</dbReference>
<keyword evidence="3" id="KW-1185">Reference proteome</keyword>
<evidence type="ECO:0000259" key="1">
    <source>
        <dbReference type="Pfam" id="PF07728"/>
    </source>
</evidence>
<dbReference type="Gene3D" id="3.40.50.300">
    <property type="entry name" value="P-loop containing nucleotide triphosphate hydrolases"/>
    <property type="match status" value="2"/>
</dbReference>
<dbReference type="EMBL" id="JAEQNB010000001">
    <property type="protein sequence ID" value="MBL0385681.1"/>
    <property type="molecule type" value="Genomic_DNA"/>
</dbReference>
<dbReference type="PANTHER" id="PTHR37291:SF1">
    <property type="entry name" value="TYPE IV METHYL-DIRECTED RESTRICTION ENZYME ECOKMCRB SUBUNIT"/>
    <property type="match status" value="1"/>
</dbReference>
<protein>
    <submittedName>
        <fullName evidence="2">AAA family ATPase</fullName>
    </submittedName>
</protein>
<gene>
    <name evidence="2" type="ORF">JJB07_03370</name>
</gene>
<dbReference type="SUPFAM" id="SSF52540">
    <property type="entry name" value="P-loop containing nucleoside triphosphate hydrolases"/>
    <property type="match status" value="1"/>
</dbReference>
<evidence type="ECO:0000313" key="3">
    <source>
        <dbReference type="Proteomes" id="UP000602284"/>
    </source>
</evidence>